<name>A0A5D2KZW6_GOSTO</name>
<dbReference type="AlphaFoldDB" id="A0A5D2KZW6"/>
<protein>
    <submittedName>
        <fullName evidence="1">Uncharacterized protein</fullName>
    </submittedName>
</protein>
<reference evidence="1 2" key="1">
    <citation type="submission" date="2019-07" db="EMBL/GenBank/DDBJ databases">
        <title>WGS assembly of Gossypium tomentosum.</title>
        <authorList>
            <person name="Chen Z.J."/>
            <person name="Sreedasyam A."/>
            <person name="Ando A."/>
            <person name="Song Q."/>
            <person name="De L."/>
            <person name="Hulse-Kemp A."/>
            <person name="Ding M."/>
            <person name="Ye W."/>
            <person name="Kirkbride R."/>
            <person name="Jenkins J."/>
            <person name="Plott C."/>
            <person name="Lovell J."/>
            <person name="Lin Y.-M."/>
            <person name="Vaughn R."/>
            <person name="Liu B."/>
            <person name="Li W."/>
            <person name="Simpson S."/>
            <person name="Scheffler B."/>
            <person name="Saski C."/>
            <person name="Grover C."/>
            <person name="Hu G."/>
            <person name="Conover J."/>
            <person name="Carlson J."/>
            <person name="Shu S."/>
            <person name="Boston L."/>
            <person name="Williams M."/>
            <person name="Peterson D."/>
            <person name="Mcgee K."/>
            <person name="Jones D."/>
            <person name="Wendel J."/>
            <person name="Stelly D."/>
            <person name="Grimwood J."/>
            <person name="Schmutz J."/>
        </authorList>
    </citation>
    <scope>NUCLEOTIDE SEQUENCE [LARGE SCALE GENOMIC DNA]</scope>
    <source>
        <strain evidence="1">7179.01</strain>
    </source>
</reference>
<sequence>WNPIPFTRKSILLTVFSSDTIIYEGFFRKASITSFSDQPHFLYTSSFLSHEDLGMKFKTVTANTNDMLGGLKPISFTFSTVFSKSVGLFKNVLDVETVL</sequence>
<accession>A0A5D2KZW6</accession>
<organism evidence="1 2">
    <name type="scientific">Gossypium tomentosum</name>
    <name type="common">Hawaiian cotton</name>
    <name type="synonym">Gossypium sandvicense</name>
    <dbReference type="NCBI Taxonomy" id="34277"/>
    <lineage>
        <taxon>Eukaryota</taxon>
        <taxon>Viridiplantae</taxon>
        <taxon>Streptophyta</taxon>
        <taxon>Embryophyta</taxon>
        <taxon>Tracheophyta</taxon>
        <taxon>Spermatophyta</taxon>
        <taxon>Magnoliopsida</taxon>
        <taxon>eudicotyledons</taxon>
        <taxon>Gunneridae</taxon>
        <taxon>Pentapetalae</taxon>
        <taxon>rosids</taxon>
        <taxon>malvids</taxon>
        <taxon>Malvales</taxon>
        <taxon>Malvaceae</taxon>
        <taxon>Malvoideae</taxon>
        <taxon>Gossypium</taxon>
    </lineage>
</organism>
<dbReference type="EMBL" id="CM017627">
    <property type="protein sequence ID" value="TYH72316.1"/>
    <property type="molecule type" value="Genomic_DNA"/>
</dbReference>
<evidence type="ECO:0000313" key="1">
    <source>
        <dbReference type="EMBL" id="TYH72316.1"/>
    </source>
</evidence>
<dbReference type="Proteomes" id="UP000322667">
    <property type="component" value="Chromosome D05"/>
</dbReference>
<proteinExistence type="predicted"/>
<keyword evidence="2" id="KW-1185">Reference proteome</keyword>
<evidence type="ECO:0000313" key="2">
    <source>
        <dbReference type="Proteomes" id="UP000322667"/>
    </source>
</evidence>
<feature type="non-terminal residue" evidence="1">
    <location>
        <position position="1"/>
    </location>
</feature>
<gene>
    <name evidence="1" type="ORF">ES332_D05G246400v1</name>
</gene>